<evidence type="ECO:0000313" key="3">
    <source>
        <dbReference type="Proteomes" id="UP000237752"/>
    </source>
</evidence>
<evidence type="ECO:0008006" key="4">
    <source>
        <dbReference type="Google" id="ProtNLM"/>
    </source>
</evidence>
<accession>A0A2T0Z2A9</accession>
<dbReference type="InterPro" id="IPR036927">
    <property type="entry name" value="Cyt_c_oxase-like_su1_sf"/>
</dbReference>
<dbReference type="SUPFAM" id="SSF81442">
    <property type="entry name" value="Cytochrome c oxidase subunit I-like"/>
    <property type="match status" value="1"/>
</dbReference>
<dbReference type="AlphaFoldDB" id="A0A2T0Z2A9"/>
<proteinExistence type="predicted"/>
<evidence type="ECO:0000256" key="1">
    <source>
        <dbReference type="SAM" id="MobiDB-lite"/>
    </source>
</evidence>
<feature type="compositionally biased region" description="Low complexity" evidence="1">
    <location>
        <begin position="61"/>
        <end position="70"/>
    </location>
</feature>
<organism evidence="2 3">
    <name type="scientific">Antricoccus suffuscus</name>
    <dbReference type="NCBI Taxonomy" id="1629062"/>
    <lineage>
        <taxon>Bacteria</taxon>
        <taxon>Bacillati</taxon>
        <taxon>Actinomycetota</taxon>
        <taxon>Actinomycetes</taxon>
        <taxon>Geodermatophilales</taxon>
        <taxon>Antricoccaceae</taxon>
        <taxon>Antricoccus</taxon>
    </lineage>
</organism>
<dbReference type="EMBL" id="PVUE01000030">
    <property type="protein sequence ID" value="PRZ30487.1"/>
    <property type="molecule type" value="Genomic_DNA"/>
</dbReference>
<keyword evidence="3" id="KW-1185">Reference proteome</keyword>
<sequence>DPWGFGNSLEWATTSPPPRHNFLSLPRIRSERPAFELHYPHMAERMALEAHVGRKHRPQPVGAAAEASGEVGDRDPKNRPI</sequence>
<comment type="caution">
    <text evidence="2">The sequence shown here is derived from an EMBL/GenBank/DDBJ whole genome shotgun (WGS) entry which is preliminary data.</text>
</comment>
<feature type="compositionally biased region" description="Basic and acidic residues" evidence="1">
    <location>
        <begin position="71"/>
        <end position="81"/>
    </location>
</feature>
<reference evidence="2 3" key="1">
    <citation type="submission" date="2018-03" db="EMBL/GenBank/DDBJ databases">
        <title>Genomic Encyclopedia of Archaeal and Bacterial Type Strains, Phase II (KMG-II): from individual species to whole genera.</title>
        <authorList>
            <person name="Goeker M."/>
        </authorList>
    </citation>
    <scope>NUCLEOTIDE SEQUENCE [LARGE SCALE GENOMIC DNA]</scope>
    <source>
        <strain evidence="2 3">DSM 100065</strain>
    </source>
</reference>
<dbReference type="Gene3D" id="1.20.210.10">
    <property type="entry name" value="Cytochrome c oxidase-like, subunit I domain"/>
    <property type="match status" value="1"/>
</dbReference>
<gene>
    <name evidence="2" type="ORF">CLV47_1301</name>
</gene>
<protein>
    <recommendedName>
        <fullName evidence="4">Cytochrome ubiquinol oxidase subunit I</fullName>
    </recommendedName>
</protein>
<name>A0A2T0Z2A9_9ACTN</name>
<feature type="region of interest" description="Disordered" evidence="1">
    <location>
        <begin position="1"/>
        <end position="24"/>
    </location>
</feature>
<evidence type="ECO:0000313" key="2">
    <source>
        <dbReference type="EMBL" id="PRZ30487.1"/>
    </source>
</evidence>
<dbReference type="Proteomes" id="UP000237752">
    <property type="component" value="Unassembled WGS sequence"/>
</dbReference>
<feature type="non-terminal residue" evidence="2">
    <location>
        <position position="1"/>
    </location>
</feature>
<feature type="region of interest" description="Disordered" evidence="1">
    <location>
        <begin position="52"/>
        <end position="81"/>
    </location>
</feature>